<evidence type="ECO:0000259" key="4">
    <source>
        <dbReference type="Pfam" id="PF22249"/>
    </source>
</evidence>
<proteinExistence type="inferred from homology"/>
<evidence type="ECO:0000313" key="6">
    <source>
        <dbReference type="Proteomes" id="UP001434883"/>
    </source>
</evidence>
<comment type="caution">
    <text evidence="5">The sequence shown here is derived from an EMBL/GenBank/DDBJ whole genome shotgun (WGS) entry which is preliminary data.</text>
</comment>
<evidence type="ECO:0000259" key="3">
    <source>
        <dbReference type="Pfam" id="PF22248"/>
    </source>
</evidence>
<keyword evidence="2" id="KW-0472">Membrane</keyword>
<feature type="transmembrane region" description="Helical" evidence="2">
    <location>
        <begin position="41"/>
        <end position="62"/>
    </location>
</feature>
<dbReference type="Pfam" id="PF22249">
    <property type="entry name" value="ERMP1-TM"/>
    <property type="match status" value="1"/>
</dbReference>
<dbReference type="EMBL" id="JAHRIN010001083">
    <property type="protein sequence ID" value="MEQ2191669.1"/>
    <property type="molecule type" value="Genomic_DNA"/>
</dbReference>
<feature type="domain" description="Endoplasmic reticulum metallopeptidase 1-like C-terminal" evidence="3">
    <location>
        <begin position="151"/>
        <end position="208"/>
    </location>
</feature>
<dbReference type="InterPro" id="IPR053974">
    <property type="entry name" value="ERMP1_1-A_TM"/>
</dbReference>
<keyword evidence="2" id="KW-0812">Transmembrane</keyword>
<dbReference type="InterPro" id="IPR053973">
    <property type="entry name" value="ERMP1-like_C"/>
</dbReference>
<feature type="non-terminal residue" evidence="5">
    <location>
        <position position="1"/>
    </location>
</feature>
<keyword evidence="6" id="KW-1185">Reference proteome</keyword>
<feature type="domain" description="Endoplasmic reticulum metallopeptidase 1/1-A TM" evidence="4">
    <location>
        <begin position="3"/>
        <end position="84"/>
    </location>
</feature>
<dbReference type="Pfam" id="PF22248">
    <property type="entry name" value="ERMP1_C"/>
    <property type="match status" value="1"/>
</dbReference>
<name>A0ABV0Q798_9TELE</name>
<evidence type="ECO:0000256" key="1">
    <source>
        <dbReference type="ARBA" id="ARBA00010918"/>
    </source>
</evidence>
<keyword evidence="2" id="KW-1133">Transmembrane helix</keyword>
<sequence>GRYVWDLACATGVVVLGWFVTLMSVLIVALLITLLGHSMFWYTHFYAAICLYGAAATGKIILIQTLAKNLYYGVSLFSESFLSDSKGSIQNQTACTFSEHLGCGLVQQAVLSVVCLPHRVYVWWSWAVCILTSACCCGAAAWCGSPSGACGQVESRDSGIWINSFDFTAVQHITPHIPEINDSIRTRCREDRPFCGYPWFLPVKFLSRSE</sequence>
<evidence type="ECO:0000256" key="2">
    <source>
        <dbReference type="SAM" id="Phobius"/>
    </source>
</evidence>
<comment type="similarity">
    <text evidence="1">Belongs to the peptidase M28 family.</text>
</comment>
<evidence type="ECO:0000313" key="5">
    <source>
        <dbReference type="EMBL" id="MEQ2191669.1"/>
    </source>
</evidence>
<reference evidence="5 6" key="1">
    <citation type="submission" date="2021-06" db="EMBL/GenBank/DDBJ databases">
        <authorList>
            <person name="Palmer J.M."/>
        </authorList>
    </citation>
    <scope>NUCLEOTIDE SEQUENCE [LARGE SCALE GENOMIC DNA]</scope>
    <source>
        <strain evidence="5 6">XC_2019</strain>
        <tissue evidence="5">Muscle</tissue>
    </source>
</reference>
<feature type="transmembrane region" description="Helical" evidence="2">
    <location>
        <begin position="7"/>
        <end position="35"/>
    </location>
</feature>
<protein>
    <submittedName>
        <fullName evidence="5">Uncharacterized protein</fullName>
    </submittedName>
</protein>
<gene>
    <name evidence="5" type="ORF">XENOCAPTIV_000919</name>
</gene>
<accession>A0ABV0Q798</accession>
<dbReference type="Proteomes" id="UP001434883">
    <property type="component" value="Unassembled WGS sequence"/>
</dbReference>
<organism evidence="5 6">
    <name type="scientific">Xenoophorus captivus</name>
    <dbReference type="NCBI Taxonomy" id="1517983"/>
    <lineage>
        <taxon>Eukaryota</taxon>
        <taxon>Metazoa</taxon>
        <taxon>Chordata</taxon>
        <taxon>Craniata</taxon>
        <taxon>Vertebrata</taxon>
        <taxon>Euteleostomi</taxon>
        <taxon>Actinopterygii</taxon>
        <taxon>Neopterygii</taxon>
        <taxon>Teleostei</taxon>
        <taxon>Neoteleostei</taxon>
        <taxon>Acanthomorphata</taxon>
        <taxon>Ovalentaria</taxon>
        <taxon>Atherinomorphae</taxon>
        <taxon>Cyprinodontiformes</taxon>
        <taxon>Goodeidae</taxon>
        <taxon>Xenoophorus</taxon>
    </lineage>
</organism>